<feature type="binding site" evidence="6">
    <location>
        <position position="97"/>
    </location>
    <ligand>
        <name>S-adenosyl-L-methionine</name>
        <dbReference type="ChEBI" id="CHEBI:59789"/>
    </ligand>
</feature>
<evidence type="ECO:0000256" key="5">
    <source>
        <dbReference type="ARBA" id="ARBA00022691"/>
    </source>
</evidence>
<comment type="function">
    <text evidence="6">Specifically methylates the N4 position of cytidine in position 1402 (C1402) of 16S rRNA.</text>
</comment>
<dbReference type="RefSeq" id="WP_279675211.1">
    <property type="nucleotide sequence ID" value="NZ_CP122566.1"/>
</dbReference>
<evidence type="ECO:0000313" key="8">
    <source>
        <dbReference type="EMBL" id="WGH93982.1"/>
    </source>
</evidence>
<sequence length="340" mass="37743">MHHSVPPDENAARRHTPVMIDRVVSYLNEGLAVARSENRHPVVIDATLGMGGHTHRLLSDNPDLRIIGIDRDTQALQMAQQRLGEFSDRLVSFHGTYDEISAAIQAAETQLQTRLDGVDGILFDLGVSSYQLDEPSRGFAYSYDAPLDMRMDPTDQLTAADVVNTYSEADLERVLRNYGDEKFARRIATEIVKTRRQRPYRGSQELVETIIRAIPAAAAHRGSHPAKRTFQALRVEVNHELEVLTRAIPAAMAVLTIGARMVVMSYQSLEDKIVKKAIQHQAQSLTPAGFPVEVEGYAPVVKILSKGTEKPTPTEIEQNPRAAAARVRVIEKIRPTRSNG</sequence>
<evidence type="ECO:0000313" key="9">
    <source>
        <dbReference type="Proteomes" id="UP001224674"/>
    </source>
</evidence>
<dbReference type="InterPro" id="IPR023397">
    <property type="entry name" value="SAM-dep_MeTrfase_MraW_recog"/>
</dbReference>
<proteinExistence type="inferred from homology"/>
<evidence type="ECO:0000256" key="6">
    <source>
        <dbReference type="HAMAP-Rule" id="MF_01007"/>
    </source>
</evidence>
<protein>
    <recommendedName>
        <fullName evidence="6">Ribosomal RNA small subunit methyltransferase H</fullName>
        <ecNumber evidence="6">2.1.1.199</ecNumber>
    </recommendedName>
    <alternativeName>
        <fullName evidence="6">16S rRNA m(4)C1402 methyltransferase</fullName>
    </alternativeName>
    <alternativeName>
        <fullName evidence="6">rRNA (cytosine-N(4)-)-methyltransferase RsmH</fullName>
    </alternativeName>
</protein>
<keyword evidence="3 6" id="KW-0489">Methyltransferase</keyword>
<dbReference type="GO" id="GO:0005737">
    <property type="term" value="C:cytoplasm"/>
    <property type="evidence" value="ECO:0007669"/>
    <property type="project" value="UniProtKB-SubCell"/>
</dbReference>
<keyword evidence="6" id="KW-0963">Cytoplasm</keyword>
<keyword evidence="2 6" id="KW-0698">rRNA processing</keyword>
<comment type="similarity">
    <text evidence="1 6">Belongs to the methyltransferase superfamily. RsmH family.</text>
</comment>
<name>A0AAJ6AJR8_9MICC</name>
<gene>
    <name evidence="6 8" type="primary">rsmH</name>
    <name evidence="8" type="ORF">QDX21_04070</name>
</gene>
<evidence type="ECO:0000256" key="3">
    <source>
        <dbReference type="ARBA" id="ARBA00022603"/>
    </source>
</evidence>
<organism evidence="8 9">
    <name type="scientific">Auritidibacter ignavus</name>
    <dbReference type="NCBI Taxonomy" id="678932"/>
    <lineage>
        <taxon>Bacteria</taxon>
        <taxon>Bacillati</taxon>
        <taxon>Actinomycetota</taxon>
        <taxon>Actinomycetes</taxon>
        <taxon>Micrococcales</taxon>
        <taxon>Micrococcaceae</taxon>
        <taxon>Auritidibacter</taxon>
    </lineage>
</organism>
<dbReference type="EMBL" id="CP122566">
    <property type="protein sequence ID" value="WGH93982.1"/>
    <property type="molecule type" value="Genomic_DNA"/>
</dbReference>
<dbReference type="PANTHER" id="PTHR11265">
    <property type="entry name" value="S-ADENOSYL-METHYLTRANSFERASE MRAW"/>
    <property type="match status" value="1"/>
</dbReference>
<dbReference type="EC" id="2.1.1.199" evidence="6"/>
<dbReference type="GO" id="GO:0071424">
    <property type="term" value="F:rRNA (cytosine-N4-)-methyltransferase activity"/>
    <property type="evidence" value="ECO:0007669"/>
    <property type="project" value="UniProtKB-UniRule"/>
</dbReference>
<dbReference type="PIRSF" id="PIRSF004486">
    <property type="entry name" value="MraW"/>
    <property type="match status" value="1"/>
</dbReference>
<keyword evidence="4 6" id="KW-0808">Transferase</keyword>
<evidence type="ECO:0000256" key="2">
    <source>
        <dbReference type="ARBA" id="ARBA00022552"/>
    </source>
</evidence>
<evidence type="ECO:0000256" key="1">
    <source>
        <dbReference type="ARBA" id="ARBA00010396"/>
    </source>
</evidence>
<evidence type="ECO:0000256" key="7">
    <source>
        <dbReference type="SAM" id="MobiDB-lite"/>
    </source>
</evidence>
<dbReference type="InterPro" id="IPR029063">
    <property type="entry name" value="SAM-dependent_MTases_sf"/>
</dbReference>
<comment type="subcellular location">
    <subcellularLocation>
        <location evidence="6">Cytoplasm</location>
    </subcellularLocation>
</comment>
<feature type="binding site" evidence="6">
    <location>
        <begin position="51"/>
        <end position="53"/>
    </location>
    <ligand>
        <name>S-adenosyl-L-methionine</name>
        <dbReference type="ChEBI" id="CHEBI:59789"/>
    </ligand>
</feature>
<dbReference type="HAMAP" id="MF_01007">
    <property type="entry name" value="16SrRNA_methyltr_H"/>
    <property type="match status" value="1"/>
</dbReference>
<comment type="catalytic activity">
    <reaction evidence="6">
        <text>cytidine(1402) in 16S rRNA + S-adenosyl-L-methionine = N(4)-methylcytidine(1402) in 16S rRNA + S-adenosyl-L-homocysteine + H(+)</text>
        <dbReference type="Rhea" id="RHEA:42928"/>
        <dbReference type="Rhea" id="RHEA-COMP:10286"/>
        <dbReference type="Rhea" id="RHEA-COMP:10287"/>
        <dbReference type="ChEBI" id="CHEBI:15378"/>
        <dbReference type="ChEBI" id="CHEBI:57856"/>
        <dbReference type="ChEBI" id="CHEBI:59789"/>
        <dbReference type="ChEBI" id="CHEBI:74506"/>
        <dbReference type="ChEBI" id="CHEBI:82748"/>
        <dbReference type="EC" id="2.1.1.199"/>
    </reaction>
</comment>
<keyword evidence="5 6" id="KW-0949">S-adenosyl-L-methionine</keyword>
<dbReference type="InterPro" id="IPR002903">
    <property type="entry name" value="RsmH"/>
</dbReference>
<feature type="binding site" evidence="6">
    <location>
        <position position="124"/>
    </location>
    <ligand>
        <name>S-adenosyl-L-methionine</name>
        <dbReference type="ChEBI" id="CHEBI:59789"/>
    </ligand>
</feature>
<dbReference type="SUPFAM" id="SSF81799">
    <property type="entry name" value="Putative methyltransferase TM0872, insert domain"/>
    <property type="match status" value="1"/>
</dbReference>
<feature type="binding site" evidence="6">
    <location>
        <position position="70"/>
    </location>
    <ligand>
        <name>S-adenosyl-L-methionine</name>
        <dbReference type="ChEBI" id="CHEBI:59789"/>
    </ligand>
</feature>
<reference evidence="8 9" key="1">
    <citation type="submission" date="2023-03" db="EMBL/GenBank/DDBJ databases">
        <title>Complete genome sequences of several Auritidibacter ignavus strains isolated from ear infections.</title>
        <authorList>
            <person name="Baehr T."/>
            <person name="Baumhoegger A.M."/>
        </authorList>
    </citation>
    <scope>NUCLEOTIDE SEQUENCE [LARGE SCALE GENOMIC DNA]</scope>
    <source>
        <strain evidence="8 9">BABAE-6</strain>
    </source>
</reference>
<dbReference type="AlphaFoldDB" id="A0AAJ6AJR8"/>
<dbReference type="PANTHER" id="PTHR11265:SF0">
    <property type="entry name" value="12S RRNA N4-METHYLCYTIDINE METHYLTRANSFERASE"/>
    <property type="match status" value="1"/>
</dbReference>
<dbReference type="NCBIfam" id="TIGR00006">
    <property type="entry name" value="16S rRNA (cytosine(1402)-N(4))-methyltransferase RsmH"/>
    <property type="match status" value="1"/>
</dbReference>
<dbReference type="GO" id="GO:0070475">
    <property type="term" value="P:rRNA base methylation"/>
    <property type="evidence" value="ECO:0007669"/>
    <property type="project" value="UniProtKB-UniRule"/>
</dbReference>
<dbReference type="Proteomes" id="UP001224674">
    <property type="component" value="Chromosome"/>
</dbReference>
<dbReference type="Gene3D" id="1.10.150.170">
    <property type="entry name" value="Putative methyltransferase TM0872, insert domain"/>
    <property type="match status" value="1"/>
</dbReference>
<keyword evidence="9" id="KW-1185">Reference proteome</keyword>
<dbReference type="SUPFAM" id="SSF53335">
    <property type="entry name" value="S-adenosyl-L-methionine-dependent methyltransferases"/>
    <property type="match status" value="1"/>
</dbReference>
<feature type="binding site" evidence="6">
    <location>
        <position position="131"/>
    </location>
    <ligand>
        <name>S-adenosyl-L-methionine</name>
        <dbReference type="ChEBI" id="CHEBI:59789"/>
    </ligand>
</feature>
<evidence type="ECO:0000256" key="4">
    <source>
        <dbReference type="ARBA" id="ARBA00022679"/>
    </source>
</evidence>
<dbReference type="Pfam" id="PF01795">
    <property type="entry name" value="Methyltransf_5"/>
    <property type="match status" value="1"/>
</dbReference>
<accession>A0AAJ6AJR8</accession>
<dbReference type="Gene3D" id="3.40.50.150">
    <property type="entry name" value="Vaccinia Virus protein VP39"/>
    <property type="match status" value="1"/>
</dbReference>
<feature type="region of interest" description="Disordered" evidence="7">
    <location>
        <begin position="309"/>
        <end position="340"/>
    </location>
</feature>